<gene>
    <name evidence="1" type="ORF">JHL16_13975</name>
</gene>
<name>A0ACC5R4B9_9HYPH</name>
<keyword evidence="2" id="KW-1185">Reference proteome</keyword>
<dbReference type="EMBL" id="JAENHL010000007">
    <property type="protein sequence ID" value="MBK1867460.1"/>
    <property type="molecule type" value="Genomic_DNA"/>
</dbReference>
<reference evidence="1" key="1">
    <citation type="submission" date="2021-01" db="EMBL/GenBank/DDBJ databases">
        <authorList>
            <person name="Sun Q."/>
        </authorList>
    </citation>
    <scope>NUCLEOTIDE SEQUENCE</scope>
    <source>
        <strain evidence="1">YIM B02566</strain>
    </source>
</reference>
<sequence>MASLQSLLRETSNPLDRVEHIAHGHEWFIDRSAEDEVNMIVAATWGDMSISIHWREDFESLHIACSYDFKVPPARREEIGRLLNLVNEQLYFGHFDIWRQDGTVLLRNSLMLAGGARVTDAQCEALIRVSIETCERYFPSLQFVVWAGKSAEEALESSLLDTMGEA</sequence>
<dbReference type="Proteomes" id="UP000616151">
    <property type="component" value="Unassembled WGS sequence"/>
</dbReference>
<accession>A0ACC5R4B9</accession>
<protein>
    <submittedName>
        <fullName evidence="1">YbjN domain-containing protein</fullName>
    </submittedName>
</protein>
<proteinExistence type="predicted"/>
<evidence type="ECO:0000313" key="2">
    <source>
        <dbReference type="Proteomes" id="UP000616151"/>
    </source>
</evidence>
<evidence type="ECO:0000313" key="1">
    <source>
        <dbReference type="EMBL" id="MBK1867460.1"/>
    </source>
</evidence>
<comment type="caution">
    <text evidence="1">The sequence shown here is derived from an EMBL/GenBank/DDBJ whole genome shotgun (WGS) entry which is preliminary data.</text>
</comment>
<organism evidence="1 2">
    <name type="scientific">Taklimakanibacter albus</name>
    <dbReference type="NCBI Taxonomy" id="2800327"/>
    <lineage>
        <taxon>Bacteria</taxon>
        <taxon>Pseudomonadati</taxon>
        <taxon>Pseudomonadota</taxon>
        <taxon>Alphaproteobacteria</taxon>
        <taxon>Hyphomicrobiales</taxon>
        <taxon>Aestuariivirgaceae</taxon>
        <taxon>Taklimakanibacter</taxon>
    </lineage>
</organism>